<dbReference type="OrthoDB" id="3364736at2759"/>
<accession>A0A9Q3GHS3</accession>
<keyword evidence="3" id="KW-1185">Reference proteome</keyword>
<evidence type="ECO:0000313" key="2">
    <source>
        <dbReference type="EMBL" id="MBW0467918.1"/>
    </source>
</evidence>
<dbReference type="AlphaFoldDB" id="A0A9Q3GHS3"/>
<feature type="compositionally biased region" description="Polar residues" evidence="1">
    <location>
        <begin position="182"/>
        <end position="208"/>
    </location>
</feature>
<evidence type="ECO:0000256" key="1">
    <source>
        <dbReference type="SAM" id="MobiDB-lite"/>
    </source>
</evidence>
<sequence>MALMGASPKTWSETVVLPLVKYSRAWAPKPPHLASDRATPTQASFQPTAPEWSHFTQPMLSLLIKTIHSGSDAGTGAGRPSIDHEKRHLLKFMWDNNPQPAPSQLSTTYTTSNAGAFLLVQMDLNEDCVLCIRYATGYLGSSLAFNHLQIEFHNQVDCLKFVGIIKTICPCKMSATMESSQDLDYSSQKRPTNTSTQAHLNSRESSSPACEKEALVPTIKSKTTMNVFTSDGFDEEIITEAKCEAEKVAAAKLTAKNGNSNTLSAQKPMQRSPVSIRSQTAPKAINKSFKTATNVTNTTPAIITIKIRQPSADLVKAGCCLRLRLSMWVHMHRGGLGL</sequence>
<name>A0A9Q3GHS3_9BASI</name>
<gene>
    <name evidence="2" type="ORF">O181_007633</name>
</gene>
<feature type="region of interest" description="Disordered" evidence="1">
    <location>
        <begin position="259"/>
        <end position="280"/>
    </location>
</feature>
<protein>
    <submittedName>
        <fullName evidence="2">Uncharacterized protein</fullName>
    </submittedName>
</protein>
<feature type="region of interest" description="Disordered" evidence="1">
    <location>
        <begin position="182"/>
        <end position="211"/>
    </location>
</feature>
<evidence type="ECO:0000313" key="3">
    <source>
        <dbReference type="Proteomes" id="UP000765509"/>
    </source>
</evidence>
<dbReference type="Proteomes" id="UP000765509">
    <property type="component" value="Unassembled WGS sequence"/>
</dbReference>
<dbReference type="EMBL" id="AVOT02001718">
    <property type="protein sequence ID" value="MBW0467918.1"/>
    <property type="molecule type" value="Genomic_DNA"/>
</dbReference>
<comment type="caution">
    <text evidence="2">The sequence shown here is derived from an EMBL/GenBank/DDBJ whole genome shotgun (WGS) entry which is preliminary data.</text>
</comment>
<reference evidence="2" key="1">
    <citation type="submission" date="2021-03" db="EMBL/GenBank/DDBJ databases">
        <title>Draft genome sequence of rust myrtle Austropuccinia psidii MF-1, a brazilian biotype.</title>
        <authorList>
            <person name="Quecine M.C."/>
            <person name="Pachon D.M.R."/>
            <person name="Bonatelli M.L."/>
            <person name="Correr F.H."/>
            <person name="Franceschini L.M."/>
            <person name="Leite T.F."/>
            <person name="Margarido G.R.A."/>
            <person name="Almeida C.A."/>
            <person name="Ferrarezi J.A."/>
            <person name="Labate C.A."/>
        </authorList>
    </citation>
    <scope>NUCLEOTIDE SEQUENCE</scope>
    <source>
        <strain evidence="2">MF-1</strain>
    </source>
</reference>
<organism evidence="2 3">
    <name type="scientific">Austropuccinia psidii MF-1</name>
    <dbReference type="NCBI Taxonomy" id="1389203"/>
    <lineage>
        <taxon>Eukaryota</taxon>
        <taxon>Fungi</taxon>
        <taxon>Dikarya</taxon>
        <taxon>Basidiomycota</taxon>
        <taxon>Pucciniomycotina</taxon>
        <taxon>Pucciniomycetes</taxon>
        <taxon>Pucciniales</taxon>
        <taxon>Sphaerophragmiaceae</taxon>
        <taxon>Austropuccinia</taxon>
    </lineage>
</organism>
<proteinExistence type="predicted"/>